<evidence type="ECO:0000313" key="5">
    <source>
        <dbReference type="Proteomes" id="UP000284706"/>
    </source>
</evidence>
<feature type="DNA-binding region" description="HMG box" evidence="1">
    <location>
        <begin position="177"/>
        <end position="241"/>
    </location>
</feature>
<feature type="region of interest" description="Disordered" evidence="2">
    <location>
        <begin position="444"/>
        <end position="472"/>
    </location>
</feature>
<proteinExistence type="predicted"/>
<dbReference type="SMART" id="SM00398">
    <property type="entry name" value="HMG"/>
    <property type="match status" value="1"/>
</dbReference>
<accession>A0A409WQK4</accession>
<gene>
    <name evidence="4" type="ORF">CVT26_015191</name>
</gene>
<dbReference type="Pfam" id="PF00505">
    <property type="entry name" value="HMG_box"/>
    <property type="match status" value="1"/>
</dbReference>
<evidence type="ECO:0000259" key="3">
    <source>
        <dbReference type="PROSITE" id="PS50118"/>
    </source>
</evidence>
<feature type="region of interest" description="Disordered" evidence="2">
    <location>
        <begin position="150"/>
        <end position="178"/>
    </location>
</feature>
<keyword evidence="5" id="KW-1185">Reference proteome</keyword>
<comment type="caution">
    <text evidence="4">The sequence shown here is derived from an EMBL/GenBank/DDBJ whole genome shotgun (WGS) entry which is preliminary data.</text>
</comment>
<dbReference type="SUPFAM" id="SSF47095">
    <property type="entry name" value="HMG-box"/>
    <property type="match status" value="1"/>
</dbReference>
<dbReference type="OrthoDB" id="6247875at2759"/>
<sequence length="543" mass="58163">MPAIRYGNGYGYADNFGWSGAAAAYDQRVTLPQAPNALRVAQANHDAAISHSLILNGAIAPGFPTVATTTVATFPRRSGFRYGSQHPYPDPRPLNATGGINSGRLPSQNDYGQHHPQQFIQNTPATAFVATPNGPNASFSAFASASPSFTRLHPHNYNKNQNQNQRRTAQRKGPNYIPSPRNSFMCFRSVYAGAHPNVRQQDLSRAAGAAWRAMKESDRQVYEDRAEAEKELHGVLFPVHSRSSNSNSSVRRKKGRGASPPFVASASAFASASTSLAGGSWLSCVPFRVSLDDSVEDRVIAFRAAQKVADACSLAGLAGAAAPPSSGFGDFGAPLDGVSPPAVPSARLVLGGEEETLESLLFTISPTSSPPHSDHFSYGTELEKLNDLSMTTNDTSAHDRQAILDPLPYSDPSLWLSPQDEVPIDVNVDNFNYFSDYPTPSSFACSPTESAASSPASSSSSSSSSSSLNQLNDPDLGSINNALSGLDLGYNFELDFDFDVLSNQVDFGLVNLENSEMVEVEGFDYAPSFDDEVKRWKGMARAV</sequence>
<feature type="compositionally biased region" description="Low complexity" evidence="2">
    <location>
        <begin position="450"/>
        <end position="467"/>
    </location>
</feature>
<evidence type="ECO:0000313" key="4">
    <source>
        <dbReference type="EMBL" id="PPQ80793.1"/>
    </source>
</evidence>
<dbReference type="PROSITE" id="PS50118">
    <property type="entry name" value="HMG_BOX_2"/>
    <property type="match status" value="1"/>
</dbReference>
<dbReference type="Proteomes" id="UP000284706">
    <property type="component" value="Unassembled WGS sequence"/>
</dbReference>
<dbReference type="InParanoid" id="A0A409WQK4"/>
<feature type="domain" description="HMG box" evidence="3">
    <location>
        <begin position="177"/>
        <end position="241"/>
    </location>
</feature>
<evidence type="ECO:0000256" key="2">
    <source>
        <dbReference type="SAM" id="MobiDB-lite"/>
    </source>
</evidence>
<reference evidence="4 5" key="1">
    <citation type="journal article" date="2018" name="Evol. Lett.">
        <title>Horizontal gene cluster transfer increased hallucinogenic mushroom diversity.</title>
        <authorList>
            <person name="Reynolds H.T."/>
            <person name="Vijayakumar V."/>
            <person name="Gluck-Thaler E."/>
            <person name="Korotkin H.B."/>
            <person name="Matheny P.B."/>
            <person name="Slot J.C."/>
        </authorList>
    </citation>
    <scope>NUCLEOTIDE SEQUENCE [LARGE SCALE GENOMIC DNA]</scope>
    <source>
        <strain evidence="4 5">SRW20</strain>
    </source>
</reference>
<dbReference type="InterPro" id="IPR009071">
    <property type="entry name" value="HMG_box_dom"/>
</dbReference>
<keyword evidence="1" id="KW-0238">DNA-binding</keyword>
<name>A0A409WQK4_9AGAR</name>
<dbReference type="STRING" id="231916.A0A409WQK4"/>
<feature type="compositionally biased region" description="Polar residues" evidence="2">
    <location>
        <begin position="104"/>
        <end position="116"/>
    </location>
</feature>
<organism evidence="4 5">
    <name type="scientific">Gymnopilus dilepis</name>
    <dbReference type="NCBI Taxonomy" id="231916"/>
    <lineage>
        <taxon>Eukaryota</taxon>
        <taxon>Fungi</taxon>
        <taxon>Dikarya</taxon>
        <taxon>Basidiomycota</taxon>
        <taxon>Agaricomycotina</taxon>
        <taxon>Agaricomycetes</taxon>
        <taxon>Agaricomycetidae</taxon>
        <taxon>Agaricales</taxon>
        <taxon>Agaricineae</taxon>
        <taxon>Hymenogastraceae</taxon>
        <taxon>Gymnopilus</taxon>
    </lineage>
</organism>
<dbReference type="EMBL" id="NHYE01004926">
    <property type="protein sequence ID" value="PPQ80793.1"/>
    <property type="molecule type" value="Genomic_DNA"/>
</dbReference>
<protein>
    <recommendedName>
        <fullName evidence="3">HMG box domain-containing protein</fullName>
    </recommendedName>
</protein>
<feature type="region of interest" description="Disordered" evidence="2">
    <location>
        <begin position="82"/>
        <end position="116"/>
    </location>
</feature>
<dbReference type="CDD" id="cd01389">
    <property type="entry name" value="HMG-box_ROX1-like"/>
    <property type="match status" value="1"/>
</dbReference>
<dbReference type="Gene3D" id="1.10.30.10">
    <property type="entry name" value="High mobility group box domain"/>
    <property type="match status" value="1"/>
</dbReference>
<evidence type="ECO:0000256" key="1">
    <source>
        <dbReference type="PROSITE-ProRule" id="PRU00267"/>
    </source>
</evidence>
<dbReference type="GO" id="GO:0003677">
    <property type="term" value="F:DNA binding"/>
    <property type="evidence" value="ECO:0007669"/>
    <property type="project" value="UniProtKB-UniRule"/>
</dbReference>
<dbReference type="InterPro" id="IPR036910">
    <property type="entry name" value="HMG_box_dom_sf"/>
</dbReference>
<dbReference type="AlphaFoldDB" id="A0A409WQK4"/>
<keyword evidence="1" id="KW-0539">Nucleus</keyword>
<dbReference type="GO" id="GO:0005634">
    <property type="term" value="C:nucleus"/>
    <property type="evidence" value="ECO:0007669"/>
    <property type="project" value="UniProtKB-UniRule"/>
</dbReference>